<dbReference type="AlphaFoldDB" id="A0A6M5Z4V8"/>
<evidence type="ECO:0000313" key="14">
    <source>
        <dbReference type="Proteomes" id="UP000503447"/>
    </source>
</evidence>
<keyword evidence="11" id="KW-0804">Transcription</keyword>
<evidence type="ECO:0000256" key="11">
    <source>
        <dbReference type="ARBA" id="ARBA00023163"/>
    </source>
</evidence>
<keyword evidence="2" id="KW-0963">Cytoplasm</keyword>
<name>A0A6M5Z4V8_9BACT</name>
<evidence type="ECO:0000256" key="1">
    <source>
        <dbReference type="ARBA" id="ARBA00004496"/>
    </source>
</evidence>
<dbReference type="Pfam" id="PF02954">
    <property type="entry name" value="HTH_8"/>
    <property type="match status" value="1"/>
</dbReference>
<sequence>MSKVDLAALVEDGRFRRDLYHRLNEFKVVLPPLRDRGDEMPGLAGQFVPAACAELGRAVRGFSPEALDKLRGHRWPGNIRELRNVVRRAVLLADDVIDPDHLEIEGLPWEPPVPDGARAAAVSLSGGVSLKSLVRKKVADTEREVAAEALRMSGGNKTRAARLLRVDCKSLRSKAREYDLDHTLDHTLEDADEQG</sequence>
<keyword evidence="6" id="KW-0067">ATP-binding</keyword>
<dbReference type="Proteomes" id="UP000503447">
    <property type="component" value="Chromosome"/>
</dbReference>
<dbReference type="PANTHER" id="PTHR32071">
    <property type="entry name" value="TRANSCRIPTIONAL REGULATORY PROTEIN"/>
    <property type="match status" value="1"/>
</dbReference>
<evidence type="ECO:0000256" key="8">
    <source>
        <dbReference type="ARBA" id="ARBA00023015"/>
    </source>
</evidence>
<dbReference type="RefSeq" id="WP_171475849.1">
    <property type="nucleotide sequence ID" value="NZ_CP053452.2"/>
</dbReference>
<dbReference type="KEGG" id="ftj:FTUN_8909"/>
<dbReference type="SUPFAM" id="SSF52540">
    <property type="entry name" value="P-loop containing nucleoside triphosphate hydrolases"/>
    <property type="match status" value="1"/>
</dbReference>
<dbReference type="Gene3D" id="3.40.50.300">
    <property type="entry name" value="P-loop containing nucleotide triphosphate hydrolases"/>
    <property type="match status" value="1"/>
</dbReference>
<keyword evidence="9" id="KW-0238">DNA-binding</keyword>
<evidence type="ECO:0000256" key="5">
    <source>
        <dbReference type="ARBA" id="ARBA00022741"/>
    </source>
</evidence>
<dbReference type="Gene3D" id="1.10.8.60">
    <property type="match status" value="1"/>
</dbReference>
<dbReference type="InterPro" id="IPR058031">
    <property type="entry name" value="AAA_lid_NorR"/>
</dbReference>
<proteinExistence type="predicted"/>
<dbReference type="InterPro" id="IPR002197">
    <property type="entry name" value="HTH_Fis"/>
</dbReference>
<gene>
    <name evidence="13" type="ORF">FTUN_8909</name>
</gene>
<dbReference type="EMBL" id="CP053452">
    <property type="protein sequence ID" value="QJX01269.1"/>
    <property type="molecule type" value="Genomic_DNA"/>
</dbReference>
<dbReference type="InterPro" id="IPR009057">
    <property type="entry name" value="Homeodomain-like_sf"/>
</dbReference>
<dbReference type="PROSITE" id="PS00688">
    <property type="entry name" value="SIGMA54_INTERACT_3"/>
    <property type="match status" value="1"/>
</dbReference>
<dbReference type="Gene3D" id="1.10.10.60">
    <property type="entry name" value="Homeodomain-like"/>
    <property type="match status" value="1"/>
</dbReference>
<dbReference type="InterPro" id="IPR002078">
    <property type="entry name" value="Sigma_54_int"/>
</dbReference>
<evidence type="ECO:0000256" key="2">
    <source>
        <dbReference type="ARBA" id="ARBA00022490"/>
    </source>
</evidence>
<comment type="subcellular location">
    <subcellularLocation>
        <location evidence="1">Cytoplasm</location>
    </subcellularLocation>
</comment>
<keyword evidence="10" id="KW-0010">Activator</keyword>
<organism evidence="13 14">
    <name type="scientific">Frigoriglobus tundricola</name>
    <dbReference type="NCBI Taxonomy" id="2774151"/>
    <lineage>
        <taxon>Bacteria</taxon>
        <taxon>Pseudomonadati</taxon>
        <taxon>Planctomycetota</taxon>
        <taxon>Planctomycetia</taxon>
        <taxon>Gemmatales</taxon>
        <taxon>Gemmataceae</taxon>
        <taxon>Frigoriglobus</taxon>
    </lineage>
</organism>
<dbReference type="GO" id="GO:0043565">
    <property type="term" value="F:sequence-specific DNA binding"/>
    <property type="evidence" value="ECO:0007669"/>
    <property type="project" value="InterPro"/>
</dbReference>
<evidence type="ECO:0000256" key="6">
    <source>
        <dbReference type="ARBA" id="ARBA00022840"/>
    </source>
</evidence>
<dbReference type="SUPFAM" id="SSF46689">
    <property type="entry name" value="Homeodomain-like"/>
    <property type="match status" value="1"/>
</dbReference>
<keyword evidence="7" id="KW-0902">Two-component regulatory system</keyword>
<protein>
    <recommendedName>
        <fullName evidence="12">Sigma-54 factor interaction domain-containing protein</fullName>
    </recommendedName>
</protein>
<dbReference type="GO" id="GO:0005524">
    <property type="term" value="F:ATP binding"/>
    <property type="evidence" value="ECO:0007669"/>
    <property type="project" value="UniProtKB-KW"/>
</dbReference>
<keyword evidence="3" id="KW-0678">Repressor</keyword>
<evidence type="ECO:0000256" key="10">
    <source>
        <dbReference type="ARBA" id="ARBA00023159"/>
    </source>
</evidence>
<dbReference type="GO" id="GO:0005737">
    <property type="term" value="C:cytoplasm"/>
    <property type="evidence" value="ECO:0007669"/>
    <property type="project" value="UniProtKB-SubCell"/>
</dbReference>
<dbReference type="InterPro" id="IPR025944">
    <property type="entry name" value="Sigma_54_int_dom_CS"/>
</dbReference>
<dbReference type="Pfam" id="PF25601">
    <property type="entry name" value="AAA_lid_14"/>
    <property type="match status" value="1"/>
</dbReference>
<dbReference type="PRINTS" id="PR01590">
    <property type="entry name" value="HTHFIS"/>
</dbReference>
<reference evidence="14" key="1">
    <citation type="submission" date="2020-05" db="EMBL/GenBank/DDBJ databases">
        <title>Frigoriglobus tundricola gen. nov., sp. nov., a psychrotolerant cellulolytic planctomycete of the family Gemmataceae with two divergent copies of 16S rRNA gene.</title>
        <authorList>
            <person name="Kulichevskaya I.S."/>
            <person name="Ivanova A.A."/>
            <person name="Naumoff D.G."/>
            <person name="Beletsky A.V."/>
            <person name="Rijpstra W.I.C."/>
            <person name="Sinninghe Damste J.S."/>
            <person name="Mardanov A.V."/>
            <person name="Ravin N.V."/>
            <person name="Dedysh S.N."/>
        </authorList>
    </citation>
    <scope>NUCLEOTIDE SEQUENCE [LARGE SCALE GENOMIC DNA]</scope>
    <source>
        <strain evidence="14">PL17</strain>
    </source>
</reference>
<feature type="domain" description="Sigma-54 factor interaction" evidence="12">
    <location>
        <begin position="1"/>
        <end position="91"/>
    </location>
</feature>
<dbReference type="PANTHER" id="PTHR32071:SF95">
    <property type="entry name" value="DNA-BINDING TRANSCRIPTIONAL REGULATOR NTRC"/>
    <property type="match status" value="1"/>
</dbReference>
<dbReference type="PROSITE" id="PS50045">
    <property type="entry name" value="SIGMA54_INTERACT_4"/>
    <property type="match status" value="1"/>
</dbReference>
<evidence type="ECO:0000256" key="9">
    <source>
        <dbReference type="ARBA" id="ARBA00023125"/>
    </source>
</evidence>
<dbReference type="GO" id="GO:0006355">
    <property type="term" value="P:regulation of DNA-templated transcription"/>
    <property type="evidence" value="ECO:0007669"/>
    <property type="project" value="InterPro"/>
</dbReference>
<evidence type="ECO:0000256" key="4">
    <source>
        <dbReference type="ARBA" id="ARBA00022553"/>
    </source>
</evidence>
<keyword evidence="5" id="KW-0547">Nucleotide-binding</keyword>
<evidence type="ECO:0000259" key="12">
    <source>
        <dbReference type="PROSITE" id="PS50045"/>
    </source>
</evidence>
<keyword evidence="14" id="KW-1185">Reference proteome</keyword>
<dbReference type="GO" id="GO:0000160">
    <property type="term" value="P:phosphorelay signal transduction system"/>
    <property type="evidence" value="ECO:0007669"/>
    <property type="project" value="UniProtKB-KW"/>
</dbReference>
<keyword evidence="4" id="KW-0597">Phosphoprotein</keyword>
<accession>A0A6M5Z4V8</accession>
<dbReference type="InterPro" id="IPR027417">
    <property type="entry name" value="P-loop_NTPase"/>
</dbReference>
<evidence type="ECO:0000256" key="3">
    <source>
        <dbReference type="ARBA" id="ARBA00022491"/>
    </source>
</evidence>
<evidence type="ECO:0000256" key="7">
    <source>
        <dbReference type="ARBA" id="ARBA00023012"/>
    </source>
</evidence>
<evidence type="ECO:0000313" key="13">
    <source>
        <dbReference type="EMBL" id="QJX01269.1"/>
    </source>
</evidence>
<keyword evidence="8" id="KW-0805">Transcription regulation</keyword>